<dbReference type="CDD" id="cd00544">
    <property type="entry name" value="CobU"/>
    <property type="match status" value="1"/>
</dbReference>
<evidence type="ECO:0000313" key="15">
    <source>
        <dbReference type="EMBL" id="GJE00201.1"/>
    </source>
</evidence>
<evidence type="ECO:0000256" key="8">
    <source>
        <dbReference type="ARBA" id="ARBA00022573"/>
    </source>
</evidence>
<gene>
    <name evidence="15" type="primary">cobP</name>
    <name evidence="15" type="ORF">GMJLKIPL_2119</name>
</gene>
<dbReference type="PANTHER" id="PTHR34848">
    <property type="match status" value="1"/>
</dbReference>
<comment type="catalytic activity">
    <reaction evidence="2 14">
        <text>adenosylcob(III)inamide phosphate + GTP + H(+) = adenosylcob(III)inamide-GDP + diphosphate</text>
        <dbReference type="Rhea" id="RHEA:22712"/>
        <dbReference type="ChEBI" id="CHEBI:15378"/>
        <dbReference type="ChEBI" id="CHEBI:33019"/>
        <dbReference type="ChEBI" id="CHEBI:37565"/>
        <dbReference type="ChEBI" id="CHEBI:58502"/>
        <dbReference type="ChEBI" id="CHEBI:60487"/>
        <dbReference type="EC" id="2.7.7.62"/>
    </reaction>
</comment>
<comment type="function">
    <text evidence="4 14">Catalyzes ATP-dependent phosphorylation of adenosylcobinamide and addition of GMP to adenosylcobinamide phosphate.</text>
</comment>
<dbReference type="Proteomes" id="UP001055153">
    <property type="component" value="Unassembled WGS sequence"/>
</dbReference>
<proteinExistence type="inferred from homology"/>
<sequence>MTQDGSRAPRLTLVLGGARSGKSAYAERLIEALPPPWLYVATAEAWDDEMRARIAQHRARRPAGWETREAPRDLAGVLAGPATGRPVLVDCLTLWLTNVLLAEVDLAAETAALIEACARHPGPLVLVSNEVGLGIVPDNALARRFRDEAGRLHQRLAALADRVVLTVAGLPLVVKGD</sequence>
<evidence type="ECO:0000256" key="5">
    <source>
        <dbReference type="ARBA" id="ARBA00004692"/>
    </source>
</evidence>
<dbReference type="EC" id="2.7.1.156" evidence="14"/>
<organism evidence="15 16">
    <name type="scientific">Methylobacterium isbiliense</name>
    <dbReference type="NCBI Taxonomy" id="315478"/>
    <lineage>
        <taxon>Bacteria</taxon>
        <taxon>Pseudomonadati</taxon>
        <taxon>Pseudomonadota</taxon>
        <taxon>Alphaproteobacteria</taxon>
        <taxon>Hyphomicrobiales</taxon>
        <taxon>Methylobacteriaceae</taxon>
        <taxon>Methylobacterium</taxon>
    </lineage>
</organism>
<comment type="catalytic activity">
    <reaction evidence="3">
        <text>adenosylcob(III)inamide + GTP = adenosylcob(III)inamide phosphate + GDP + H(+)</text>
        <dbReference type="Rhea" id="RHEA:15765"/>
        <dbReference type="ChEBI" id="CHEBI:2480"/>
        <dbReference type="ChEBI" id="CHEBI:15378"/>
        <dbReference type="ChEBI" id="CHEBI:37565"/>
        <dbReference type="ChEBI" id="CHEBI:58189"/>
        <dbReference type="ChEBI" id="CHEBI:58502"/>
        <dbReference type="EC" id="2.7.1.156"/>
    </reaction>
</comment>
<dbReference type="EMBL" id="BPQQ01000022">
    <property type="protein sequence ID" value="GJE00201.1"/>
    <property type="molecule type" value="Genomic_DNA"/>
</dbReference>
<accession>A0ABQ4SEU8</accession>
<comment type="catalytic activity">
    <reaction evidence="1 14">
        <text>adenosylcob(III)inamide + ATP = adenosylcob(III)inamide phosphate + ADP + H(+)</text>
        <dbReference type="Rhea" id="RHEA:15769"/>
        <dbReference type="ChEBI" id="CHEBI:2480"/>
        <dbReference type="ChEBI" id="CHEBI:15378"/>
        <dbReference type="ChEBI" id="CHEBI:30616"/>
        <dbReference type="ChEBI" id="CHEBI:58502"/>
        <dbReference type="ChEBI" id="CHEBI:456216"/>
        <dbReference type="EC" id="2.7.1.156"/>
    </reaction>
</comment>
<keyword evidence="11 14" id="KW-0418">Kinase</keyword>
<dbReference type="EC" id="2.7.7.62" evidence="14"/>
<evidence type="ECO:0000313" key="16">
    <source>
        <dbReference type="Proteomes" id="UP001055153"/>
    </source>
</evidence>
<keyword evidence="10 14" id="KW-0547">Nucleotide-binding</keyword>
<comment type="similarity">
    <text evidence="7 14">Belongs to the CobU/CobP family.</text>
</comment>
<evidence type="ECO:0000256" key="3">
    <source>
        <dbReference type="ARBA" id="ARBA00001522"/>
    </source>
</evidence>
<comment type="pathway">
    <text evidence="5 14">Cofactor biosynthesis; adenosylcobalamin biosynthesis; adenosylcobalamin from cob(II)yrinate a,c-diamide: step 6/7.</text>
</comment>
<evidence type="ECO:0000256" key="13">
    <source>
        <dbReference type="ARBA" id="ARBA00023134"/>
    </source>
</evidence>
<evidence type="ECO:0000256" key="7">
    <source>
        <dbReference type="ARBA" id="ARBA00007490"/>
    </source>
</evidence>
<dbReference type="Pfam" id="PF02283">
    <property type="entry name" value="CobU"/>
    <property type="match status" value="1"/>
</dbReference>
<dbReference type="PIRSF" id="PIRSF006135">
    <property type="entry name" value="CobU"/>
    <property type="match status" value="1"/>
</dbReference>
<dbReference type="InterPro" id="IPR027417">
    <property type="entry name" value="P-loop_NTPase"/>
</dbReference>
<evidence type="ECO:0000256" key="14">
    <source>
        <dbReference type="PIRNR" id="PIRNR006135"/>
    </source>
</evidence>
<dbReference type="RefSeq" id="WP_238235079.1">
    <property type="nucleotide sequence ID" value="NZ_BPQQ01000022.1"/>
</dbReference>
<keyword evidence="13 14" id="KW-0342">GTP-binding</keyword>
<reference evidence="15" key="2">
    <citation type="submission" date="2021-08" db="EMBL/GenBank/DDBJ databases">
        <authorList>
            <person name="Tani A."/>
            <person name="Ola A."/>
            <person name="Ogura Y."/>
            <person name="Katsura K."/>
            <person name="Hayashi T."/>
        </authorList>
    </citation>
    <scope>NUCLEOTIDE SEQUENCE</scope>
    <source>
        <strain evidence="15">DSM 17168</strain>
    </source>
</reference>
<evidence type="ECO:0000256" key="4">
    <source>
        <dbReference type="ARBA" id="ARBA00003889"/>
    </source>
</evidence>
<dbReference type="NCBIfam" id="NF004469">
    <property type="entry name" value="PRK05800.1"/>
    <property type="match status" value="1"/>
</dbReference>
<evidence type="ECO:0000256" key="2">
    <source>
        <dbReference type="ARBA" id="ARBA00000711"/>
    </source>
</evidence>
<comment type="caution">
    <text evidence="15">The sequence shown here is derived from an EMBL/GenBank/DDBJ whole genome shotgun (WGS) entry which is preliminary data.</text>
</comment>
<keyword evidence="12 14" id="KW-0067">ATP-binding</keyword>
<dbReference type="SUPFAM" id="SSF52540">
    <property type="entry name" value="P-loop containing nucleoside triphosphate hydrolases"/>
    <property type="match status" value="1"/>
</dbReference>
<evidence type="ECO:0000256" key="1">
    <source>
        <dbReference type="ARBA" id="ARBA00000312"/>
    </source>
</evidence>
<keyword evidence="9 14" id="KW-0808">Transferase</keyword>
<evidence type="ECO:0000256" key="12">
    <source>
        <dbReference type="ARBA" id="ARBA00022840"/>
    </source>
</evidence>
<comment type="pathway">
    <text evidence="6 14">Cofactor biosynthesis; adenosylcobalamin biosynthesis; adenosylcobalamin from cob(II)yrinate a,c-diamide: step 5/7.</text>
</comment>
<evidence type="ECO:0000256" key="10">
    <source>
        <dbReference type="ARBA" id="ARBA00022741"/>
    </source>
</evidence>
<dbReference type="PANTHER" id="PTHR34848:SF1">
    <property type="entry name" value="BIFUNCTIONAL ADENOSYLCOBALAMIN BIOSYNTHESIS PROTEIN COBU"/>
    <property type="match status" value="1"/>
</dbReference>
<evidence type="ECO:0000256" key="9">
    <source>
        <dbReference type="ARBA" id="ARBA00022679"/>
    </source>
</evidence>
<evidence type="ECO:0000256" key="6">
    <source>
        <dbReference type="ARBA" id="ARBA00005159"/>
    </source>
</evidence>
<protein>
    <recommendedName>
        <fullName evidence="14">Bifunctional adenosylcobalamin biosynthesis protein</fullName>
        <ecNumber evidence="14">2.7.1.156</ecNumber>
        <ecNumber evidence="14">2.7.7.62</ecNumber>
    </recommendedName>
</protein>
<keyword evidence="16" id="KW-1185">Reference proteome</keyword>
<name>A0ABQ4SEU8_9HYPH</name>
<evidence type="ECO:0000256" key="11">
    <source>
        <dbReference type="ARBA" id="ARBA00022777"/>
    </source>
</evidence>
<keyword evidence="8 14" id="KW-0169">Cobalamin biosynthesis</keyword>
<dbReference type="Gene3D" id="3.40.50.300">
    <property type="entry name" value="P-loop containing nucleotide triphosphate hydrolases"/>
    <property type="match status" value="1"/>
</dbReference>
<reference evidence="15" key="1">
    <citation type="journal article" date="2021" name="Front. Microbiol.">
        <title>Comprehensive Comparative Genomics and Phenotyping of Methylobacterium Species.</title>
        <authorList>
            <person name="Alessa O."/>
            <person name="Ogura Y."/>
            <person name="Fujitani Y."/>
            <person name="Takami H."/>
            <person name="Hayashi T."/>
            <person name="Sahin N."/>
            <person name="Tani A."/>
        </authorList>
    </citation>
    <scope>NUCLEOTIDE SEQUENCE</scope>
    <source>
        <strain evidence="15">DSM 17168</strain>
    </source>
</reference>
<dbReference type="InterPro" id="IPR003203">
    <property type="entry name" value="CobU/CobP"/>
</dbReference>